<feature type="compositionally biased region" description="Low complexity" evidence="8">
    <location>
        <begin position="49"/>
        <end position="58"/>
    </location>
</feature>
<feature type="compositionally biased region" description="Basic residues" evidence="8">
    <location>
        <begin position="318"/>
        <end position="330"/>
    </location>
</feature>
<protein>
    <recommendedName>
        <fullName evidence="4">Nucleolar protein 12</fullName>
    </recommendedName>
</protein>
<dbReference type="InterPro" id="IPR034221">
    <property type="entry name" value="RBM34_RRM2"/>
</dbReference>
<comment type="similarity">
    <text evidence="3">Belongs to the RRM RBM34 family.</text>
</comment>
<dbReference type="PANTHER" id="PTHR23236">
    <property type="entry name" value="EUKARYOTIC TRANSLATION INITIATION FACTOR 4B/4H"/>
    <property type="match status" value="1"/>
</dbReference>
<feature type="compositionally biased region" description="Basic and acidic residues" evidence="8">
    <location>
        <begin position="420"/>
        <end position="431"/>
    </location>
</feature>
<comment type="caution">
    <text evidence="10">The sequence shown here is derived from an EMBL/GenBank/DDBJ whole genome shotgun (WGS) entry which is preliminary data.</text>
</comment>
<name>A0A9P8PP98_9ASCO</name>
<feature type="compositionally biased region" description="Basic and acidic residues" evidence="8">
    <location>
        <begin position="69"/>
        <end position="96"/>
    </location>
</feature>
<keyword evidence="11" id="KW-1185">Reference proteome</keyword>
<dbReference type="PROSITE" id="PS50102">
    <property type="entry name" value="RRM"/>
    <property type="match status" value="2"/>
</dbReference>
<comment type="function">
    <text evidence="1">Involved in pre-25S rRNA processing.</text>
</comment>
<feature type="compositionally biased region" description="Basic residues" evidence="8">
    <location>
        <begin position="408"/>
        <end position="419"/>
    </location>
</feature>
<organism evidence="10 11">
    <name type="scientific">Wickerhamomyces mucosus</name>
    <dbReference type="NCBI Taxonomy" id="1378264"/>
    <lineage>
        <taxon>Eukaryota</taxon>
        <taxon>Fungi</taxon>
        <taxon>Dikarya</taxon>
        <taxon>Ascomycota</taxon>
        <taxon>Saccharomycotina</taxon>
        <taxon>Saccharomycetes</taxon>
        <taxon>Phaffomycetales</taxon>
        <taxon>Wickerhamomycetaceae</taxon>
        <taxon>Wickerhamomyces</taxon>
    </lineage>
</organism>
<dbReference type="InterPro" id="IPR012677">
    <property type="entry name" value="Nucleotide-bd_a/b_plait_sf"/>
</dbReference>
<feature type="region of interest" description="Disordered" evidence="8">
    <location>
        <begin position="318"/>
        <end position="431"/>
    </location>
</feature>
<evidence type="ECO:0000256" key="8">
    <source>
        <dbReference type="SAM" id="MobiDB-lite"/>
    </source>
</evidence>
<gene>
    <name evidence="10" type="ORF">WICMUC_002791</name>
</gene>
<feature type="domain" description="RRM" evidence="9">
    <location>
        <begin position="143"/>
        <end position="241"/>
    </location>
</feature>
<dbReference type="SUPFAM" id="SSF54928">
    <property type="entry name" value="RNA-binding domain, RBD"/>
    <property type="match status" value="2"/>
</dbReference>
<dbReference type="InterPro" id="IPR035979">
    <property type="entry name" value="RBD_domain_sf"/>
</dbReference>
<dbReference type="Pfam" id="PF00076">
    <property type="entry name" value="RRM_1"/>
    <property type="match status" value="1"/>
</dbReference>
<dbReference type="GO" id="GO:0005730">
    <property type="term" value="C:nucleolus"/>
    <property type="evidence" value="ECO:0007669"/>
    <property type="project" value="UniProtKB-SubCell"/>
</dbReference>
<evidence type="ECO:0000256" key="2">
    <source>
        <dbReference type="ARBA" id="ARBA00004604"/>
    </source>
</evidence>
<keyword evidence="6" id="KW-0539">Nucleus</keyword>
<dbReference type="SMART" id="SM00360">
    <property type="entry name" value="RRM"/>
    <property type="match status" value="2"/>
</dbReference>
<dbReference type="OrthoDB" id="442677at2759"/>
<evidence type="ECO:0000256" key="4">
    <source>
        <dbReference type="ARBA" id="ARBA00015520"/>
    </source>
</evidence>
<evidence type="ECO:0000313" key="11">
    <source>
        <dbReference type="Proteomes" id="UP000769528"/>
    </source>
</evidence>
<feature type="region of interest" description="Disordered" evidence="8">
    <location>
        <begin position="1"/>
        <end position="128"/>
    </location>
</feature>
<feature type="compositionally biased region" description="Low complexity" evidence="8">
    <location>
        <begin position="341"/>
        <end position="351"/>
    </location>
</feature>
<feature type="compositionally biased region" description="Acidic residues" evidence="8">
    <location>
        <begin position="99"/>
        <end position="118"/>
    </location>
</feature>
<evidence type="ECO:0000256" key="5">
    <source>
        <dbReference type="ARBA" id="ARBA00022884"/>
    </source>
</evidence>
<reference evidence="10" key="2">
    <citation type="submission" date="2021-01" db="EMBL/GenBank/DDBJ databases">
        <authorList>
            <person name="Schikora-Tamarit M.A."/>
        </authorList>
    </citation>
    <scope>NUCLEOTIDE SEQUENCE</scope>
    <source>
        <strain evidence="10">CBS6341</strain>
    </source>
</reference>
<sequence length="431" mass="48622">MVAINDLFGNAKKDDTVSGLFSSSSGPVKRTVRERTVIERAPEPESESESGPGSGTEPSGDEEVEDAEPEPKSFRNRTKANDENDDLESKYLEKLIDNGAEDENEEESEDSTDDEDEQKEEKTNSVGAKSINLKEAEIEKAERTIFVGNLNSKVITSKKDYKEFKGFFLKFGTIESIRFRSIAFNEALPRKVAFVKQKLHESRDSVNSYIVFKTKESVSKSLKSNGEILFDLHIRVDSISHPSKIDNSRAIFVGNLDFEEKEEELWKIFNSCGEIENVRIVRDSKTNVGKGFGYVQFKDFTAVSKALLLNEKKLGEKKRKLRITRSKKMKPKTDDSKKPNKFNNNHNNNGPKVKKPRHKSLNLTDDQKTKLGRAKRVLGKADRSTAGGEIVEGMRAKKGDHAAGIKNGKNRVKKPRIRQRSTDFKNARNSK</sequence>
<evidence type="ECO:0000256" key="1">
    <source>
        <dbReference type="ARBA" id="ARBA00002475"/>
    </source>
</evidence>
<evidence type="ECO:0000313" key="10">
    <source>
        <dbReference type="EMBL" id="KAH3675135.1"/>
    </source>
</evidence>
<evidence type="ECO:0000256" key="7">
    <source>
        <dbReference type="PROSITE-ProRule" id="PRU00176"/>
    </source>
</evidence>
<dbReference type="GO" id="GO:0019843">
    <property type="term" value="F:rRNA binding"/>
    <property type="evidence" value="ECO:0007669"/>
    <property type="project" value="TreeGrafter"/>
</dbReference>
<feature type="domain" description="RRM" evidence="9">
    <location>
        <begin position="249"/>
        <end position="328"/>
    </location>
</feature>
<comment type="subcellular location">
    <subcellularLocation>
        <location evidence="2">Nucleus</location>
        <location evidence="2">Nucleolus</location>
    </subcellularLocation>
</comment>
<dbReference type="Proteomes" id="UP000769528">
    <property type="component" value="Unassembled WGS sequence"/>
</dbReference>
<feature type="compositionally biased region" description="Basic and acidic residues" evidence="8">
    <location>
        <begin position="392"/>
        <end position="403"/>
    </location>
</feature>
<dbReference type="EMBL" id="JAEUBF010000781">
    <property type="protein sequence ID" value="KAH3675135.1"/>
    <property type="molecule type" value="Genomic_DNA"/>
</dbReference>
<dbReference type="InterPro" id="IPR000504">
    <property type="entry name" value="RRM_dom"/>
</dbReference>
<reference evidence="10" key="1">
    <citation type="journal article" date="2021" name="Open Biol.">
        <title>Shared evolutionary footprints suggest mitochondrial oxidative damage underlies multiple complex I losses in fungi.</title>
        <authorList>
            <person name="Schikora-Tamarit M.A."/>
            <person name="Marcet-Houben M."/>
            <person name="Nosek J."/>
            <person name="Gabaldon T."/>
        </authorList>
    </citation>
    <scope>NUCLEOTIDE SEQUENCE</scope>
    <source>
        <strain evidence="10">CBS6341</strain>
    </source>
</reference>
<evidence type="ECO:0000256" key="3">
    <source>
        <dbReference type="ARBA" id="ARBA00007077"/>
    </source>
</evidence>
<dbReference type="GO" id="GO:0000463">
    <property type="term" value="P:maturation of LSU-rRNA from tricistronic rRNA transcript (SSU-rRNA, 5.8S rRNA, LSU-rRNA)"/>
    <property type="evidence" value="ECO:0007669"/>
    <property type="project" value="TreeGrafter"/>
</dbReference>
<keyword evidence="5 7" id="KW-0694">RNA-binding</keyword>
<dbReference type="Gene3D" id="3.30.70.330">
    <property type="match status" value="2"/>
</dbReference>
<dbReference type="AlphaFoldDB" id="A0A9P8PP98"/>
<evidence type="ECO:0000259" key="9">
    <source>
        <dbReference type="PROSITE" id="PS50102"/>
    </source>
</evidence>
<dbReference type="CDD" id="cd12395">
    <property type="entry name" value="RRM2_RBM34"/>
    <property type="match status" value="1"/>
</dbReference>
<accession>A0A9P8PP98</accession>
<feature type="compositionally biased region" description="Basic and acidic residues" evidence="8">
    <location>
        <begin position="31"/>
        <end position="43"/>
    </location>
</feature>
<dbReference type="PANTHER" id="PTHR23236:SF25">
    <property type="entry name" value="RNA-BINDING PROTEIN 34"/>
    <property type="match status" value="1"/>
</dbReference>
<evidence type="ECO:0000256" key="6">
    <source>
        <dbReference type="ARBA" id="ARBA00023242"/>
    </source>
</evidence>
<feature type="compositionally biased region" description="Acidic residues" evidence="8">
    <location>
        <begin position="59"/>
        <end position="68"/>
    </location>
</feature>
<proteinExistence type="inferred from homology"/>